<dbReference type="NCBIfam" id="NF040941">
    <property type="entry name" value="GGGWT_bact"/>
    <property type="match status" value="1"/>
</dbReference>
<dbReference type="SMART" id="SM00186">
    <property type="entry name" value="FBG"/>
    <property type="match status" value="1"/>
</dbReference>
<evidence type="ECO:0000313" key="2">
    <source>
        <dbReference type="EMBL" id="PIK33535.1"/>
    </source>
</evidence>
<dbReference type="InterPro" id="IPR014716">
    <property type="entry name" value="Fibrinogen_a/b/g_C_1"/>
</dbReference>
<dbReference type="STRING" id="307972.A0A2G8JCR0"/>
<proteinExistence type="predicted"/>
<comment type="caution">
    <text evidence="2">The sequence shown here is derived from an EMBL/GenBank/DDBJ whole genome shotgun (WGS) entry which is preliminary data.</text>
</comment>
<sequence>MSGIQPRDCMDLFTRGQGSSGVFYIQPQNVDRPFLAYCDVTDGGGWTVIQRRTDVNTDFDRGMGSYRRGFGDPNLSHWLGLDRIHQLLKQDEYQLRIDLQLYNGRRAYAYYKYFKVGDYNSNYVSLLVTTTEQQVTL</sequence>
<dbReference type="PANTHER" id="PTHR19143">
    <property type="entry name" value="FIBRINOGEN/TENASCIN/ANGIOPOEITIN"/>
    <property type="match status" value="1"/>
</dbReference>
<dbReference type="InterPro" id="IPR002181">
    <property type="entry name" value="Fibrinogen_a/b/g_C_dom"/>
</dbReference>
<evidence type="ECO:0000259" key="1">
    <source>
        <dbReference type="PROSITE" id="PS51406"/>
    </source>
</evidence>
<reference evidence="2 3" key="1">
    <citation type="journal article" date="2017" name="PLoS Biol.">
        <title>The sea cucumber genome provides insights into morphological evolution and visceral regeneration.</title>
        <authorList>
            <person name="Zhang X."/>
            <person name="Sun L."/>
            <person name="Yuan J."/>
            <person name="Sun Y."/>
            <person name="Gao Y."/>
            <person name="Zhang L."/>
            <person name="Li S."/>
            <person name="Dai H."/>
            <person name="Hamel J.F."/>
            <person name="Liu C."/>
            <person name="Yu Y."/>
            <person name="Liu S."/>
            <person name="Lin W."/>
            <person name="Guo K."/>
            <person name="Jin S."/>
            <person name="Xu P."/>
            <person name="Storey K.B."/>
            <person name="Huan P."/>
            <person name="Zhang T."/>
            <person name="Zhou Y."/>
            <person name="Zhang J."/>
            <person name="Lin C."/>
            <person name="Li X."/>
            <person name="Xing L."/>
            <person name="Huo D."/>
            <person name="Sun M."/>
            <person name="Wang L."/>
            <person name="Mercier A."/>
            <person name="Li F."/>
            <person name="Yang H."/>
            <person name="Xiang J."/>
        </authorList>
    </citation>
    <scope>NUCLEOTIDE SEQUENCE [LARGE SCALE GENOMIC DNA]</scope>
    <source>
        <strain evidence="2">Shaxun</strain>
        <tissue evidence="2">Muscle</tissue>
    </source>
</reference>
<dbReference type="SUPFAM" id="SSF56496">
    <property type="entry name" value="Fibrinogen C-terminal domain-like"/>
    <property type="match status" value="1"/>
</dbReference>
<dbReference type="Pfam" id="PF00147">
    <property type="entry name" value="Fibrinogen_C"/>
    <property type="match status" value="1"/>
</dbReference>
<dbReference type="Proteomes" id="UP000230750">
    <property type="component" value="Unassembled WGS sequence"/>
</dbReference>
<dbReference type="InterPro" id="IPR050373">
    <property type="entry name" value="Fibrinogen_C-term_domain"/>
</dbReference>
<name>A0A2G8JCR0_STIJA</name>
<organism evidence="2 3">
    <name type="scientific">Stichopus japonicus</name>
    <name type="common">Sea cucumber</name>
    <dbReference type="NCBI Taxonomy" id="307972"/>
    <lineage>
        <taxon>Eukaryota</taxon>
        <taxon>Metazoa</taxon>
        <taxon>Echinodermata</taxon>
        <taxon>Eleutherozoa</taxon>
        <taxon>Echinozoa</taxon>
        <taxon>Holothuroidea</taxon>
        <taxon>Aspidochirotacea</taxon>
        <taxon>Aspidochirotida</taxon>
        <taxon>Stichopodidae</taxon>
        <taxon>Apostichopus</taxon>
    </lineage>
</organism>
<dbReference type="PANTHER" id="PTHR19143:SF327">
    <property type="entry name" value="FI21813P1-RELATED"/>
    <property type="match status" value="1"/>
</dbReference>
<protein>
    <submittedName>
        <fullName evidence="2">Putative ficolin-2</fullName>
    </submittedName>
</protein>
<gene>
    <name evidence="2" type="ORF">BSL78_29650</name>
</gene>
<dbReference type="Gene3D" id="3.90.215.10">
    <property type="entry name" value="Gamma Fibrinogen, chain A, domain 1"/>
    <property type="match status" value="1"/>
</dbReference>
<evidence type="ECO:0000313" key="3">
    <source>
        <dbReference type="Proteomes" id="UP000230750"/>
    </source>
</evidence>
<dbReference type="GO" id="GO:0005615">
    <property type="term" value="C:extracellular space"/>
    <property type="evidence" value="ECO:0007669"/>
    <property type="project" value="TreeGrafter"/>
</dbReference>
<feature type="domain" description="Fibrinogen C-terminal" evidence="1">
    <location>
        <begin position="1"/>
        <end position="137"/>
    </location>
</feature>
<dbReference type="OrthoDB" id="7725475at2759"/>
<accession>A0A2G8JCR0</accession>
<dbReference type="AlphaFoldDB" id="A0A2G8JCR0"/>
<keyword evidence="3" id="KW-1185">Reference proteome</keyword>
<dbReference type="PROSITE" id="PS51406">
    <property type="entry name" value="FIBRINOGEN_C_2"/>
    <property type="match status" value="1"/>
</dbReference>
<dbReference type="InterPro" id="IPR036056">
    <property type="entry name" value="Fibrinogen-like_C"/>
</dbReference>
<dbReference type="EMBL" id="MRZV01002507">
    <property type="protein sequence ID" value="PIK33535.1"/>
    <property type="molecule type" value="Genomic_DNA"/>
</dbReference>